<accession>A0AC35FRI3</accession>
<evidence type="ECO:0000313" key="2">
    <source>
        <dbReference type="WBParaSite" id="PS1159_v2.g20007.t1"/>
    </source>
</evidence>
<sequence length="1174" mass="134184">MSDCEKLIEKLDAALSKNSPEEFSETFGDDVGIVNDVFSIFDTTLEDGQPDYKKGLKILATKYFPEEFCHYEYVASGADDKATKTRMVKLKTRLYYKQLKFNLLREESEGYAKAIAELFSGDKYNDPQRTLSRLQKLIGQFNLDPNRVIDILLDCFEANSERANFYTGILSALKVSRQDLADILKRKFIFQEKLDGSAYSLCNLAAIICEQGLVDLLPFFAFLDPDQKALTETNKSHIALTKARAKKAEIIITSNADVKMVETEEETKSVATLPFYVALSSQLSEDVELMGDFYDDNINLSKNLKLGLICALLERGAWDIAAKLMEKFPQFSVVSISQRIQLAITRLIDHSISHLYNIQFNETFRLPSSTFGTTANNFRFEPVKTWSEFVDITVPMINQLGPYIAVDPISAFKLLRIVTVFFRNMEVNTELKKLEIPMIDIVDNSILPALSLLESSYTYSDELWELLSLFPYQQRFRLYSHWKSIHTPRFLEVQRGMVLGRTKYCIKRLSKDTVKLIGRLLGKLCHIHPFAVFDYLLDQVQVFQNFITPVVDSLRFLSPLELDILTFCIIENLSSPDKGQLKTDDGTLSVWIIALATFIGALYKKYPSDLTSMLQFIVNELKNGKSLDLLILREIVSNMSGIDPNASLTENGNDALTGGEIMKQEIFHTLAVRSSKRLSSRLKEALLKDDLLPSLFILMAQQKSCVVFVDSETLPLKLTGQLLDQCRDTFVQFNSFLQFAFKPDECAAILPKADSLIRDYYLPIECSMYFWRENYMREIEAKWKEGVKKLKGEEQTIDETQSLLLFSQSFQNVVNSLEASLIPLNEASFWTDVSKRLYVIFWLLDLGDLQCPTALYEKLIGKISSERNESYESSSKKRQKEDKAQVLERKLKDELSGRQQHVELIPQTNPVHRFIQTCLMPRAMFSESDAAFCAKFIELLHFQKTQNMQTLILFDKLFCDSALVINGLTEKESHAIGTFYEMLLSLSLKWHSNISIYNEECFSHPMRLRKNENGEIKDTQVGYEEFRGLVYKWHFRLCKSLVHMINTGSYVSKRNALIVLTKTLPAFPAVMPHFNLLILTSEKLRDKEKGVRNDLSLLAASYHTQLKKRHASMIPIDDFYIKENKSDLNSTAQSSQSTTVQSTNSDRSIRKRITVDTGTPADASPSKKQARGKR</sequence>
<organism evidence="1 2">
    <name type="scientific">Panagrolaimus sp. PS1159</name>
    <dbReference type="NCBI Taxonomy" id="55785"/>
    <lineage>
        <taxon>Eukaryota</taxon>
        <taxon>Metazoa</taxon>
        <taxon>Ecdysozoa</taxon>
        <taxon>Nematoda</taxon>
        <taxon>Chromadorea</taxon>
        <taxon>Rhabditida</taxon>
        <taxon>Tylenchina</taxon>
        <taxon>Panagrolaimomorpha</taxon>
        <taxon>Panagrolaimoidea</taxon>
        <taxon>Panagrolaimidae</taxon>
        <taxon>Panagrolaimus</taxon>
    </lineage>
</organism>
<evidence type="ECO:0000313" key="1">
    <source>
        <dbReference type="Proteomes" id="UP000887580"/>
    </source>
</evidence>
<dbReference type="WBParaSite" id="PS1159_v2.g20007.t1">
    <property type="protein sequence ID" value="PS1159_v2.g20007.t1"/>
    <property type="gene ID" value="PS1159_v2.g20007"/>
</dbReference>
<dbReference type="Proteomes" id="UP000887580">
    <property type="component" value="Unplaced"/>
</dbReference>
<proteinExistence type="predicted"/>
<name>A0AC35FRI3_9BILA</name>
<protein>
    <submittedName>
        <fullName evidence="2">THO complex subunit 2</fullName>
    </submittedName>
</protein>
<reference evidence="2" key="1">
    <citation type="submission" date="2022-11" db="UniProtKB">
        <authorList>
            <consortium name="WormBaseParasite"/>
        </authorList>
    </citation>
    <scope>IDENTIFICATION</scope>
</reference>